<evidence type="ECO:0000256" key="5">
    <source>
        <dbReference type="ARBA" id="ARBA00022927"/>
    </source>
</evidence>
<evidence type="ECO:0000256" key="3">
    <source>
        <dbReference type="ARBA" id="ARBA00022475"/>
    </source>
</evidence>
<keyword evidence="12" id="KW-1185">Reference proteome</keyword>
<dbReference type="RefSeq" id="WP_070725089.1">
    <property type="nucleotide sequence ID" value="NZ_LT629792.1"/>
</dbReference>
<feature type="compositionally biased region" description="Low complexity" evidence="10">
    <location>
        <begin position="73"/>
        <end position="105"/>
    </location>
</feature>
<dbReference type="Gene3D" id="1.20.5.3310">
    <property type="match status" value="1"/>
</dbReference>
<organism evidence="11 12">
    <name type="scientific">Schaalia radingae</name>
    <dbReference type="NCBI Taxonomy" id="131110"/>
    <lineage>
        <taxon>Bacteria</taxon>
        <taxon>Bacillati</taxon>
        <taxon>Actinomycetota</taxon>
        <taxon>Actinomycetes</taxon>
        <taxon>Actinomycetales</taxon>
        <taxon>Actinomycetaceae</taxon>
        <taxon>Schaalia</taxon>
    </lineage>
</organism>
<keyword evidence="2 9" id="KW-0813">Transport</keyword>
<comment type="subcellular location">
    <subcellularLocation>
        <location evidence="1 9">Cell membrane</location>
        <topology evidence="1 9">Single-pass membrane protein</topology>
    </subcellularLocation>
</comment>
<evidence type="ECO:0000313" key="12">
    <source>
        <dbReference type="Proteomes" id="UP000198976"/>
    </source>
</evidence>
<feature type="compositionally biased region" description="Low complexity" evidence="10">
    <location>
        <begin position="51"/>
        <end position="66"/>
    </location>
</feature>
<evidence type="ECO:0000256" key="2">
    <source>
        <dbReference type="ARBA" id="ARBA00022448"/>
    </source>
</evidence>
<keyword evidence="8 9" id="KW-0472">Membrane</keyword>
<dbReference type="InterPro" id="IPR003369">
    <property type="entry name" value="TatA/B/E"/>
</dbReference>
<evidence type="ECO:0000313" key="11">
    <source>
        <dbReference type="EMBL" id="SDT89069.1"/>
    </source>
</evidence>
<evidence type="ECO:0000256" key="8">
    <source>
        <dbReference type="ARBA" id="ARBA00023136"/>
    </source>
</evidence>
<comment type="subunit">
    <text evidence="9">The Tat system comprises two distinct complexes: a TatABC complex, containing multiple copies of TatA, TatB and TatC subunits, and a separate TatA complex, containing only TatA subunits. Substrates initially bind to the TatABC complex, which probably triggers association of the separate TatA complex to form the active translocon.</text>
</comment>
<dbReference type="InterPro" id="IPR006312">
    <property type="entry name" value="TatA/E"/>
</dbReference>
<dbReference type="PANTHER" id="PTHR42982">
    <property type="entry name" value="SEC-INDEPENDENT PROTEIN TRANSLOCASE PROTEIN TATA"/>
    <property type="match status" value="1"/>
</dbReference>
<feature type="compositionally biased region" description="Polar residues" evidence="10">
    <location>
        <begin position="106"/>
        <end position="118"/>
    </location>
</feature>
<evidence type="ECO:0000256" key="10">
    <source>
        <dbReference type="SAM" id="MobiDB-lite"/>
    </source>
</evidence>
<feature type="region of interest" description="Disordered" evidence="10">
    <location>
        <begin position="39"/>
        <end position="118"/>
    </location>
</feature>
<evidence type="ECO:0000256" key="9">
    <source>
        <dbReference type="HAMAP-Rule" id="MF_00236"/>
    </source>
</evidence>
<dbReference type="NCBIfam" id="TIGR01411">
    <property type="entry name" value="tatAE"/>
    <property type="match status" value="1"/>
</dbReference>
<keyword evidence="5 9" id="KW-0653">Protein transport</keyword>
<comment type="similarity">
    <text evidence="9">Belongs to the TatA/E family.</text>
</comment>
<proteinExistence type="inferred from homology"/>
<name>A0ABY0V6D0_9ACTO</name>
<keyword evidence="4 9" id="KW-0812">Transmembrane</keyword>
<evidence type="ECO:0000256" key="7">
    <source>
        <dbReference type="ARBA" id="ARBA00023010"/>
    </source>
</evidence>
<keyword evidence="7 9" id="KW-0811">Translocation</keyword>
<evidence type="ECO:0000256" key="6">
    <source>
        <dbReference type="ARBA" id="ARBA00022989"/>
    </source>
</evidence>
<dbReference type="Pfam" id="PF02416">
    <property type="entry name" value="TatA_B_E"/>
    <property type="match status" value="1"/>
</dbReference>
<keyword evidence="3 9" id="KW-1003">Cell membrane</keyword>
<dbReference type="HAMAP" id="MF_00236">
    <property type="entry name" value="TatA_E"/>
    <property type="match status" value="1"/>
</dbReference>
<dbReference type="PANTHER" id="PTHR42982:SF8">
    <property type="entry name" value="SEC-INDEPENDENT PROTEIN TRANSLOCASE PROTEIN TATA"/>
    <property type="match status" value="1"/>
</dbReference>
<protein>
    <recommendedName>
        <fullName evidence="9">Sec-independent protein translocase protein TatA</fullName>
    </recommendedName>
</protein>
<reference evidence="11 12" key="1">
    <citation type="submission" date="2016-10" db="EMBL/GenBank/DDBJ databases">
        <authorList>
            <person name="Varghese N."/>
            <person name="Submissions S."/>
        </authorList>
    </citation>
    <scope>NUCLEOTIDE SEQUENCE [LARGE SCALE GENOMIC DNA]</scope>
    <source>
        <strain evidence="11 12">DSM 9169</strain>
    </source>
</reference>
<evidence type="ECO:0000256" key="4">
    <source>
        <dbReference type="ARBA" id="ARBA00022692"/>
    </source>
</evidence>
<gene>
    <name evidence="9" type="primary">tatA</name>
    <name evidence="11" type="ORF">SAMN04489714_0608</name>
</gene>
<comment type="function">
    <text evidence="9">Part of the twin-arginine translocation (Tat) system that transports large folded proteins containing a characteristic twin-arginine motif in their signal peptide across membranes. TatA could form the protein-conducting channel of the Tat system.</text>
</comment>
<dbReference type="Proteomes" id="UP000198976">
    <property type="component" value="Chromosome I"/>
</dbReference>
<accession>A0ABY0V6D0</accession>
<sequence>MRPSHIVIIIVVLIILFGASKLPDIARSIGQSAKVLKKEMRELSDDDGSTPVAQPQSQAPQPQVPVQQPPAEQPQAPMPQHGTSAQAPMPQYPQQSQQPQTGQQPDNGTPESPAPSQN</sequence>
<dbReference type="EMBL" id="LT629792">
    <property type="protein sequence ID" value="SDT89069.1"/>
    <property type="molecule type" value="Genomic_DNA"/>
</dbReference>
<keyword evidence="6 9" id="KW-1133">Transmembrane helix</keyword>
<evidence type="ECO:0000256" key="1">
    <source>
        <dbReference type="ARBA" id="ARBA00004162"/>
    </source>
</evidence>
<dbReference type="NCBIfam" id="NF001854">
    <property type="entry name" value="PRK00575.1"/>
    <property type="match status" value="1"/>
</dbReference>